<dbReference type="SUPFAM" id="SSF56300">
    <property type="entry name" value="Metallo-dependent phosphatases"/>
    <property type="match status" value="1"/>
</dbReference>
<dbReference type="InterPro" id="IPR050126">
    <property type="entry name" value="Ap4A_hydrolase"/>
</dbReference>
<evidence type="ECO:0000259" key="1">
    <source>
        <dbReference type="Pfam" id="PF00149"/>
    </source>
</evidence>
<dbReference type="Pfam" id="PF00149">
    <property type="entry name" value="Metallophos"/>
    <property type="match status" value="1"/>
</dbReference>
<dbReference type="EMBL" id="PXYI01000002">
    <property type="protein sequence ID" value="PSJ41739.1"/>
    <property type="molecule type" value="Genomic_DNA"/>
</dbReference>
<gene>
    <name evidence="2" type="ORF">C7I55_05495</name>
</gene>
<feature type="domain" description="Calcineurin-like phosphoesterase" evidence="1">
    <location>
        <begin position="25"/>
        <end position="216"/>
    </location>
</feature>
<dbReference type="CDD" id="cd00144">
    <property type="entry name" value="MPP_PPP_family"/>
    <property type="match status" value="1"/>
</dbReference>
<dbReference type="PANTHER" id="PTHR42850">
    <property type="entry name" value="METALLOPHOSPHOESTERASE"/>
    <property type="match status" value="1"/>
</dbReference>
<dbReference type="RefSeq" id="WP_106511905.1">
    <property type="nucleotide sequence ID" value="NZ_PXYI01000002.1"/>
</dbReference>
<dbReference type="AlphaFoldDB" id="A0A2P7QUW9"/>
<dbReference type="PANTHER" id="PTHR42850:SF4">
    <property type="entry name" value="ZINC-DEPENDENT ENDOPOLYPHOSPHATASE"/>
    <property type="match status" value="1"/>
</dbReference>
<proteinExistence type="predicted"/>
<dbReference type="Gene3D" id="3.60.21.10">
    <property type="match status" value="1"/>
</dbReference>
<keyword evidence="3" id="KW-1185">Reference proteome</keyword>
<comment type="caution">
    <text evidence="2">The sequence shown here is derived from an EMBL/GenBank/DDBJ whole genome shotgun (WGS) entry which is preliminary data.</text>
</comment>
<dbReference type="GO" id="GO:0110154">
    <property type="term" value="P:RNA decapping"/>
    <property type="evidence" value="ECO:0007669"/>
    <property type="project" value="TreeGrafter"/>
</dbReference>
<sequence length="270" mass="30084">MGFFQRLKSNLGARSGPRGKDGARAYAIGDIHGRLDLLELLLAKIEADIAARPRARNFIIFLGDYVDRGPDSAGVIERLRAWQPDHARPIFLGGNHEEVMLRVLRGDEDVLQSWLKFGGAECAESYGLDAESLRKLHPTAAIDLLVAKVPKAHRRFLEELADTFSFGDYLFVHAGIRPGLGLEEQDRHDLRWIREPFLSDIKEHGFTVVHGHTIVSRVEERPNRIAIDTGAYHSGVLTALAVEENERWYLATSRDEAEGSDSSARPSAIA</sequence>
<dbReference type="GO" id="GO:0005737">
    <property type="term" value="C:cytoplasm"/>
    <property type="evidence" value="ECO:0007669"/>
    <property type="project" value="TreeGrafter"/>
</dbReference>
<name>A0A2P7QUW9_9SPHN</name>
<dbReference type="Proteomes" id="UP000241167">
    <property type="component" value="Unassembled WGS sequence"/>
</dbReference>
<reference evidence="2 3" key="1">
    <citation type="submission" date="2018-03" db="EMBL/GenBank/DDBJ databases">
        <title>The draft genome of Sphingosinicella sp. GL-C-18.</title>
        <authorList>
            <person name="Liu L."/>
            <person name="Li L."/>
            <person name="Liang L."/>
            <person name="Zhang X."/>
            <person name="Wang T."/>
        </authorList>
    </citation>
    <scope>NUCLEOTIDE SEQUENCE [LARGE SCALE GENOMIC DNA]</scope>
    <source>
        <strain evidence="2 3">GL-C-18</strain>
    </source>
</reference>
<organism evidence="2 3">
    <name type="scientific">Allosphingosinicella deserti</name>
    <dbReference type="NCBI Taxonomy" id="2116704"/>
    <lineage>
        <taxon>Bacteria</taxon>
        <taxon>Pseudomonadati</taxon>
        <taxon>Pseudomonadota</taxon>
        <taxon>Alphaproteobacteria</taxon>
        <taxon>Sphingomonadales</taxon>
        <taxon>Sphingomonadaceae</taxon>
        <taxon>Allosphingosinicella</taxon>
    </lineage>
</organism>
<dbReference type="InterPro" id="IPR004843">
    <property type="entry name" value="Calcineurin-like_PHP"/>
</dbReference>
<protein>
    <submittedName>
        <fullName evidence="2">Serine/threonine protein phosphatase</fullName>
    </submittedName>
</protein>
<accession>A0A2P7QUW9</accession>
<dbReference type="GO" id="GO:0016791">
    <property type="term" value="F:phosphatase activity"/>
    <property type="evidence" value="ECO:0007669"/>
    <property type="project" value="TreeGrafter"/>
</dbReference>
<evidence type="ECO:0000313" key="2">
    <source>
        <dbReference type="EMBL" id="PSJ41739.1"/>
    </source>
</evidence>
<dbReference type="GO" id="GO:0008803">
    <property type="term" value="F:bis(5'-nucleosyl)-tetraphosphatase (symmetrical) activity"/>
    <property type="evidence" value="ECO:0007669"/>
    <property type="project" value="TreeGrafter"/>
</dbReference>
<dbReference type="OrthoDB" id="9807890at2"/>
<evidence type="ECO:0000313" key="3">
    <source>
        <dbReference type="Proteomes" id="UP000241167"/>
    </source>
</evidence>
<dbReference type="InterPro" id="IPR029052">
    <property type="entry name" value="Metallo-depent_PP-like"/>
</dbReference>